<dbReference type="PRINTS" id="PR01217">
    <property type="entry name" value="PRICHEXTENSN"/>
</dbReference>
<reference evidence="8 9" key="1">
    <citation type="journal article" date="2023" name="J. Hered.">
        <title>Chromosome-level genome of the wood stork (Mycteria americana) provides insight into avian chromosome evolution.</title>
        <authorList>
            <person name="Flamio R. Jr."/>
            <person name="Ramstad K.M."/>
        </authorList>
    </citation>
    <scope>NUCLEOTIDE SEQUENCE [LARGE SCALE GENOMIC DNA]</scope>
    <source>
        <strain evidence="8">JAX WOST 10</strain>
    </source>
</reference>
<feature type="domain" description="Sugar phosphate transporter" evidence="7">
    <location>
        <begin position="516"/>
        <end position="765"/>
    </location>
</feature>
<keyword evidence="2 6" id="KW-0812">Transmembrane</keyword>
<protein>
    <recommendedName>
        <fullName evidence="7">Sugar phosphate transporter domain-containing protein</fullName>
    </recommendedName>
</protein>
<feature type="region of interest" description="Disordered" evidence="5">
    <location>
        <begin position="218"/>
        <end position="251"/>
    </location>
</feature>
<dbReference type="Pfam" id="PF03151">
    <property type="entry name" value="TPT"/>
    <property type="match status" value="1"/>
</dbReference>
<feature type="transmembrane region" description="Helical" evidence="6">
    <location>
        <begin position="512"/>
        <end position="530"/>
    </location>
</feature>
<dbReference type="GO" id="GO:0016020">
    <property type="term" value="C:membrane"/>
    <property type="evidence" value="ECO:0007669"/>
    <property type="project" value="UniProtKB-SubCell"/>
</dbReference>
<evidence type="ECO:0000259" key="7">
    <source>
        <dbReference type="Pfam" id="PF03151"/>
    </source>
</evidence>
<evidence type="ECO:0000256" key="2">
    <source>
        <dbReference type="ARBA" id="ARBA00022692"/>
    </source>
</evidence>
<feature type="transmembrane region" description="Helical" evidence="6">
    <location>
        <begin position="658"/>
        <end position="678"/>
    </location>
</feature>
<feature type="transmembrane region" description="Helical" evidence="6">
    <location>
        <begin position="722"/>
        <end position="744"/>
    </location>
</feature>
<organism evidence="8 9">
    <name type="scientific">Mycteria americana</name>
    <name type="common">Wood stork</name>
    <dbReference type="NCBI Taxonomy" id="33587"/>
    <lineage>
        <taxon>Eukaryota</taxon>
        <taxon>Metazoa</taxon>
        <taxon>Chordata</taxon>
        <taxon>Craniata</taxon>
        <taxon>Vertebrata</taxon>
        <taxon>Euteleostomi</taxon>
        <taxon>Archelosauria</taxon>
        <taxon>Archosauria</taxon>
        <taxon>Dinosauria</taxon>
        <taxon>Saurischia</taxon>
        <taxon>Theropoda</taxon>
        <taxon>Coelurosauria</taxon>
        <taxon>Aves</taxon>
        <taxon>Neognathae</taxon>
        <taxon>Neoaves</taxon>
        <taxon>Aequornithes</taxon>
        <taxon>Ciconiiformes</taxon>
        <taxon>Ciconiidae</taxon>
        <taxon>Mycteria</taxon>
    </lineage>
</organism>
<feature type="transmembrane region" description="Helical" evidence="6">
    <location>
        <begin position="633"/>
        <end position="652"/>
    </location>
</feature>
<keyword evidence="3 6" id="KW-1133">Transmembrane helix</keyword>
<feature type="compositionally biased region" description="Basic and acidic residues" evidence="5">
    <location>
        <begin position="271"/>
        <end position="283"/>
    </location>
</feature>
<feature type="compositionally biased region" description="Pro residues" evidence="5">
    <location>
        <begin position="359"/>
        <end position="368"/>
    </location>
</feature>
<feature type="region of interest" description="Disordered" evidence="5">
    <location>
        <begin position="359"/>
        <end position="415"/>
    </location>
</feature>
<evidence type="ECO:0000256" key="3">
    <source>
        <dbReference type="ARBA" id="ARBA00022989"/>
    </source>
</evidence>
<dbReference type="EMBL" id="JAUNZN010000006">
    <property type="protein sequence ID" value="KAK4819327.1"/>
    <property type="molecule type" value="Genomic_DNA"/>
</dbReference>
<feature type="region of interest" description="Disordered" evidence="5">
    <location>
        <begin position="436"/>
        <end position="500"/>
    </location>
</feature>
<gene>
    <name evidence="8" type="ORF">QYF61_001160</name>
</gene>
<evidence type="ECO:0000256" key="1">
    <source>
        <dbReference type="ARBA" id="ARBA00004141"/>
    </source>
</evidence>
<dbReference type="AlphaFoldDB" id="A0AAN7N3V4"/>
<feature type="transmembrane region" description="Helical" evidence="6">
    <location>
        <begin position="542"/>
        <end position="562"/>
    </location>
</feature>
<feature type="transmembrane region" description="Helical" evidence="6">
    <location>
        <begin position="690"/>
        <end position="710"/>
    </location>
</feature>
<proteinExistence type="predicted"/>
<dbReference type="InterPro" id="IPR004853">
    <property type="entry name" value="Sugar_P_trans_dom"/>
</dbReference>
<dbReference type="Proteomes" id="UP001333110">
    <property type="component" value="Unassembled WGS sequence"/>
</dbReference>
<dbReference type="PANTHER" id="PTHR11132">
    <property type="entry name" value="SOLUTE CARRIER FAMILY 35"/>
    <property type="match status" value="1"/>
</dbReference>
<feature type="compositionally biased region" description="Pro residues" evidence="5">
    <location>
        <begin position="436"/>
        <end position="468"/>
    </location>
</feature>
<name>A0AAN7N3V4_MYCAM</name>
<sequence>MGVPAPLSCRFPYFPVWFAHTHHQPFLVPVKLVSSYLFLSGHGELRLSAPRAGPWAGGEQLTPGSFLRLALPCARQTRLLQPSSEAGYAARAVQTPSSLSLPAGLFVIRVDLPYSLMYKGGFAAAEGVLPETGIARRGIERHGTARHGTAMATAGFSHRGPGWEGRGRACWGEREHVRASSGWCLQGHSARFVPEAAGIGRAQAGGCRTQPPCSGHPCVRPGGDPLRPRREPPPRHSHGPTVVGVAGGKPPPCRLGTGYERDAWVVGSRYRSGDCSRPSREPPRGNAPPYRTPAQCLAPMPEAGAINPLCDAPRAVPPHARPPCLALLPPAPDSSAMAPTPDPRALPCPPPPARLPCVPPHATPPHSSPPCIALLPPPPDPRAIPPRAMPRTPDPSAMPCPPRPDPRALPRSPHAHPALCPPVPCPPPPPPVPCPPPRPPSPPRGPAPFPAPAPPRSPAPPRPRPGPAPAAMSAARRRPAARAVGGAEGGAPAGAPAPGDAERGMAAPGLTLCLRLLAAAFYGLSSFLIVVVNKSVLTTYGFPSSLCVGLGQMLATVAVLWAGKALRVVKFPDLDRHVPRRTFPLPLLYFGNQITGLFSTKKLNLPMFTVLRRFSILFTMFAEGFLLKKKFSWSIQMTVFAMIIGAFVAASADLAFDLEGYIFILINDALTAANGAYVKQKLDSKELGKYGLLYYNALFMILPTLTIAYFTGDAQKAMEYQGWADTLFVVQFTLSCVMGFILMYSTVLCTQYNSALTTTIVGCIKCRSREEGAHRSPAAAVPRCPSSQSLPSGAFLSGSKTERFESASAPGCRWQVCRAAQEGASRERAGARSQRAVASVALSWAVSFSYPALFCSIAGSLVYSYITFTEEQKSKQSEAGIKMDIKGKSSV</sequence>
<keyword evidence="9" id="KW-1185">Reference proteome</keyword>
<accession>A0AAN7N3V4</accession>
<evidence type="ECO:0000256" key="5">
    <source>
        <dbReference type="SAM" id="MobiDB-lite"/>
    </source>
</evidence>
<comment type="subcellular location">
    <subcellularLocation>
        <location evidence="1">Membrane</location>
        <topology evidence="1">Multi-pass membrane protein</topology>
    </subcellularLocation>
</comment>
<evidence type="ECO:0000313" key="9">
    <source>
        <dbReference type="Proteomes" id="UP001333110"/>
    </source>
</evidence>
<keyword evidence="4 6" id="KW-0472">Membrane</keyword>
<evidence type="ECO:0000256" key="6">
    <source>
        <dbReference type="SAM" id="Phobius"/>
    </source>
</evidence>
<feature type="compositionally biased region" description="Pro residues" evidence="5">
    <location>
        <begin position="375"/>
        <end position="403"/>
    </location>
</feature>
<dbReference type="InterPro" id="IPR050186">
    <property type="entry name" value="TPT_transporter"/>
</dbReference>
<feature type="region of interest" description="Disordered" evidence="5">
    <location>
        <begin position="270"/>
        <end position="291"/>
    </location>
</feature>
<feature type="transmembrane region" description="Helical" evidence="6">
    <location>
        <begin position="836"/>
        <end position="866"/>
    </location>
</feature>
<feature type="transmembrane region" description="Helical" evidence="6">
    <location>
        <begin position="605"/>
        <end position="626"/>
    </location>
</feature>
<comment type="caution">
    <text evidence="8">The sequence shown here is derived from an EMBL/GenBank/DDBJ whole genome shotgun (WGS) entry which is preliminary data.</text>
</comment>
<evidence type="ECO:0000313" key="8">
    <source>
        <dbReference type="EMBL" id="KAK4819327.1"/>
    </source>
</evidence>
<evidence type="ECO:0000256" key="4">
    <source>
        <dbReference type="ARBA" id="ARBA00023136"/>
    </source>
</evidence>